<name>A0ABS7QRG2_9ACTN</name>
<reference evidence="2 3" key="1">
    <citation type="submission" date="2021-08" db="EMBL/GenBank/DDBJ databases">
        <title>Streptomyces sp. PTM05 isolated from lichen.</title>
        <authorList>
            <person name="Somphong A."/>
            <person name="Phongsopitanun W."/>
            <person name="Tanasupawat S."/>
        </authorList>
    </citation>
    <scope>NUCLEOTIDE SEQUENCE [LARGE SCALE GENOMIC DNA]</scope>
    <source>
        <strain evidence="2 3">Ptm05</strain>
    </source>
</reference>
<evidence type="ECO:0000256" key="1">
    <source>
        <dbReference type="SAM" id="MobiDB-lite"/>
    </source>
</evidence>
<gene>
    <name evidence="2" type="ORF">K7472_11795</name>
</gene>
<protein>
    <submittedName>
        <fullName evidence="2">Uncharacterized protein</fullName>
    </submittedName>
</protein>
<dbReference type="Proteomes" id="UP001198565">
    <property type="component" value="Unassembled WGS sequence"/>
</dbReference>
<keyword evidence="3" id="KW-1185">Reference proteome</keyword>
<accession>A0ABS7QRG2</accession>
<proteinExistence type="predicted"/>
<comment type="caution">
    <text evidence="2">The sequence shown here is derived from an EMBL/GenBank/DDBJ whole genome shotgun (WGS) entry which is preliminary data.</text>
</comment>
<dbReference type="RefSeq" id="WP_222976976.1">
    <property type="nucleotide sequence ID" value="NZ_JAINVZ010000006.1"/>
</dbReference>
<organism evidence="2 3">
    <name type="scientific">Streptantibioticus parmotrematis</name>
    <dbReference type="NCBI Taxonomy" id="2873249"/>
    <lineage>
        <taxon>Bacteria</taxon>
        <taxon>Bacillati</taxon>
        <taxon>Actinomycetota</taxon>
        <taxon>Actinomycetes</taxon>
        <taxon>Kitasatosporales</taxon>
        <taxon>Streptomycetaceae</taxon>
        <taxon>Streptantibioticus</taxon>
    </lineage>
</organism>
<dbReference type="EMBL" id="JAINVZ010000006">
    <property type="protein sequence ID" value="MBY8885528.1"/>
    <property type="molecule type" value="Genomic_DNA"/>
</dbReference>
<evidence type="ECO:0000313" key="3">
    <source>
        <dbReference type="Proteomes" id="UP001198565"/>
    </source>
</evidence>
<feature type="region of interest" description="Disordered" evidence="1">
    <location>
        <begin position="84"/>
        <end position="146"/>
    </location>
</feature>
<sequence>MWNRNNVLAEAFCRSDEHVRDAQGLLDEAQADRVRLLAAFSISVGSDGAVADMLGLAEREVRVARRTVGKDNARAVAEELLAAAPAPPPGAAGPATDVPAPPPSAAQPPAQAPGAASTSASGPASAASADWTAQAPAAGPADPFPVDADQIAQGAVWTPVLDTVLINSWNAEVDLETLSAQFGMDLTHIVKRVQHLFAHGLLAPPPGEGGRSGRHRRSGAAPVTEPEPTFPVGTGTAWISSEETMQPREWHPYPAHPAAPQGWDGVLTAWAGGTPGAYSTIPHQELWSQG</sequence>
<feature type="compositionally biased region" description="Low complexity" evidence="1">
    <location>
        <begin position="107"/>
        <end position="138"/>
    </location>
</feature>
<feature type="region of interest" description="Disordered" evidence="1">
    <location>
        <begin position="203"/>
        <end position="232"/>
    </location>
</feature>
<evidence type="ECO:0000313" key="2">
    <source>
        <dbReference type="EMBL" id="MBY8885528.1"/>
    </source>
</evidence>